<evidence type="ECO:0000313" key="3">
    <source>
        <dbReference type="EMBL" id="GGF95991.1"/>
    </source>
</evidence>
<evidence type="ECO:0000313" key="4">
    <source>
        <dbReference type="Proteomes" id="UP000636949"/>
    </source>
</evidence>
<dbReference type="InterPro" id="IPR027417">
    <property type="entry name" value="P-loop_NTPase"/>
</dbReference>
<dbReference type="Proteomes" id="UP000636949">
    <property type="component" value="Unassembled WGS sequence"/>
</dbReference>
<dbReference type="RefSeq" id="WP_117002166.1">
    <property type="nucleotide sequence ID" value="NZ_BMJS01000009.1"/>
</dbReference>
<keyword evidence="4" id="KW-1185">Reference proteome</keyword>
<protein>
    <submittedName>
        <fullName evidence="3">ATPase</fullName>
    </submittedName>
</protein>
<evidence type="ECO:0000259" key="2">
    <source>
        <dbReference type="Pfam" id="PF13635"/>
    </source>
</evidence>
<evidence type="ECO:0000259" key="1">
    <source>
        <dbReference type="Pfam" id="PF13173"/>
    </source>
</evidence>
<feature type="domain" description="AAA" evidence="1">
    <location>
        <begin position="15"/>
        <end position="130"/>
    </location>
</feature>
<name>A0A8J2Z4H3_9GAMM</name>
<organism evidence="3 4">
    <name type="scientific">Cysteiniphilum litorale</name>
    <dbReference type="NCBI Taxonomy" id="2056700"/>
    <lineage>
        <taxon>Bacteria</taxon>
        <taxon>Pseudomonadati</taxon>
        <taxon>Pseudomonadota</taxon>
        <taxon>Gammaproteobacteria</taxon>
        <taxon>Thiotrichales</taxon>
        <taxon>Fastidiosibacteraceae</taxon>
        <taxon>Cysteiniphilum</taxon>
    </lineage>
</organism>
<dbReference type="Pfam" id="PF13635">
    <property type="entry name" value="DUF4143"/>
    <property type="match status" value="1"/>
</dbReference>
<dbReference type="AlphaFoldDB" id="A0A8J2Z4H3"/>
<dbReference type="InterPro" id="IPR041682">
    <property type="entry name" value="AAA_14"/>
</dbReference>
<dbReference type="EMBL" id="BMJS01000009">
    <property type="protein sequence ID" value="GGF95991.1"/>
    <property type="molecule type" value="Genomic_DNA"/>
</dbReference>
<reference evidence="3" key="2">
    <citation type="submission" date="2020-09" db="EMBL/GenBank/DDBJ databases">
        <authorList>
            <person name="Sun Q."/>
            <person name="Zhou Y."/>
        </authorList>
    </citation>
    <scope>NUCLEOTIDE SEQUENCE</scope>
    <source>
        <strain evidence="3">CGMCC 1.15758</strain>
    </source>
</reference>
<dbReference type="PANTHER" id="PTHR43566:SF2">
    <property type="entry name" value="DUF4143 DOMAIN-CONTAINING PROTEIN"/>
    <property type="match status" value="1"/>
</dbReference>
<sequence>MYKRLLSIDTKMKASVFLFGPRGTGKTHWLKDTFPSAIYLDLLDDATYTELLGDPKALSRKIPKAYNDWVIIDEVQKIPNLLNEVHRLIEHQGQRFILTGSSARALRKKGVNLLAGRALTYHMHPLTAIELSNDFDLAFAIQYGTLPMTYNVNQPEHFLKSYVQTYLKEEVQQEALTRSLSLFTKFLQTASFSQGETINYSNIAREIGSNHQSVRNFFDILEDLLIAYRLPIFTRRAKRDVITQPKFYYFDTGVYRAIRPKGVLDSEEELSGAAFETLFFQQAKALNDYFFWGYEFYYWRTRTQQEVDFVLYGERGLYAIEIKRKAKLTAQDFKGLDLFQKDYPMAKCIMLYGGDQTYYDNEVNVIPFAVAIRSLDKILAGDS</sequence>
<dbReference type="SUPFAM" id="SSF52540">
    <property type="entry name" value="P-loop containing nucleoside triphosphate hydrolases"/>
    <property type="match status" value="1"/>
</dbReference>
<dbReference type="Pfam" id="PF13173">
    <property type="entry name" value="AAA_14"/>
    <property type="match status" value="1"/>
</dbReference>
<gene>
    <name evidence="3" type="ORF">GCM10010995_11570</name>
</gene>
<comment type="caution">
    <text evidence="3">The sequence shown here is derived from an EMBL/GenBank/DDBJ whole genome shotgun (WGS) entry which is preliminary data.</text>
</comment>
<feature type="domain" description="DUF4143" evidence="2">
    <location>
        <begin position="169"/>
        <end position="324"/>
    </location>
</feature>
<proteinExistence type="predicted"/>
<reference evidence="3" key="1">
    <citation type="journal article" date="2014" name="Int. J. Syst. Evol. Microbiol.">
        <title>Complete genome sequence of Corynebacterium casei LMG S-19264T (=DSM 44701T), isolated from a smear-ripened cheese.</title>
        <authorList>
            <consortium name="US DOE Joint Genome Institute (JGI-PGF)"/>
            <person name="Walter F."/>
            <person name="Albersmeier A."/>
            <person name="Kalinowski J."/>
            <person name="Ruckert C."/>
        </authorList>
    </citation>
    <scope>NUCLEOTIDE SEQUENCE</scope>
    <source>
        <strain evidence="3">CGMCC 1.15758</strain>
    </source>
</reference>
<dbReference type="InterPro" id="IPR025420">
    <property type="entry name" value="DUF4143"/>
</dbReference>
<accession>A0A8J2Z4H3</accession>
<dbReference type="OrthoDB" id="9801684at2"/>
<dbReference type="PANTHER" id="PTHR43566">
    <property type="entry name" value="CONSERVED PROTEIN"/>
    <property type="match status" value="1"/>
</dbReference>